<protein>
    <submittedName>
        <fullName evidence="2">Uncharacterized protein</fullName>
    </submittedName>
</protein>
<feature type="coiled-coil region" evidence="1">
    <location>
        <begin position="72"/>
        <end position="106"/>
    </location>
</feature>
<gene>
    <name evidence="2" type="ORF">E2C01_088218</name>
</gene>
<organism evidence="2 3">
    <name type="scientific">Portunus trituberculatus</name>
    <name type="common">Swimming crab</name>
    <name type="synonym">Neptunus trituberculatus</name>
    <dbReference type="NCBI Taxonomy" id="210409"/>
    <lineage>
        <taxon>Eukaryota</taxon>
        <taxon>Metazoa</taxon>
        <taxon>Ecdysozoa</taxon>
        <taxon>Arthropoda</taxon>
        <taxon>Crustacea</taxon>
        <taxon>Multicrustacea</taxon>
        <taxon>Malacostraca</taxon>
        <taxon>Eumalacostraca</taxon>
        <taxon>Eucarida</taxon>
        <taxon>Decapoda</taxon>
        <taxon>Pleocyemata</taxon>
        <taxon>Brachyura</taxon>
        <taxon>Eubrachyura</taxon>
        <taxon>Portunoidea</taxon>
        <taxon>Portunidae</taxon>
        <taxon>Portuninae</taxon>
        <taxon>Portunus</taxon>
    </lineage>
</organism>
<sequence length="141" mass="16275">MPPDNRLRLVDEGYESDHSRRKFYPILCRKCQAACGMEMQQSALKHLHSRGQISLPFSSQCCDGIVQRWEVLQAQAVERQRQSSQVRELQRQVKTLRLSLEALGKHASELTKADDIDNRVKLIQKLQEAKVRGLPDKCVQY</sequence>
<evidence type="ECO:0000313" key="3">
    <source>
        <dbReference type="Proteomes" id="UP000324222"/>
    </source>
</evidence>
<evidence type="ECO:0000256" key="1">
    <source>
        <dbReference type="SAM" id="Coils"/>
    </source>
</evidence>
<reference evidence="2 3" key="1">
    <citation type="submission" date="2019-05" db="EMBL/GenBank/DDBJ databases">
        <title>Another draft genome of Portunus trituberculatus and its Hox gene families provides insights of decapod evolution.</title>
        <authorList>
            <person name="Jeong J.-H."/>
            <person name="Song I."/>
            <person name="Kim S."/>
            <person name="Choi T."/>
            <person name="Kim D."/>
            <person name="Ryu S."/>
            <person name="Kim W."/>
        </authorList>
    </citation>
    <scope>NUCLEOTIDE SEQUENCE [LARGE SCALE GENOMIC DNA]</scope>
    <source>
        <tissue evidence="2">Muscle</tissue>
    </source>
</reference>
<dbReference type="EMBL" id="VSRR010093606">
    <property type="protein sequence ID" value="MPC93098.1"/>
    <property type="molecule type" value="Genomic_DNA"/>
</dbReference>
<dbReference type="AlphaFoldDB" id="A0A5B7JJA0"/>
<dbReference type="OrthoDB" id="10041151at2759"/>
<proteinExistence type="predicted"/>
<keyword evidence="3" id="KW-1185">Reference proteome</keyword>
<evidence type="ECO:0000313" key="2">
    <source>
        <dbReference type="EMBL" id="MPC93098.1"/>
    </source>
</evidence>
<accession>A0A5B7JJA0</accession>
<dbReference type="Proteomes" id="UP000324222">
    <property type="component" value="Unassembled WGS sequence"/>
</dbReference>
<keyword evidence="1" id="KW-0175">Coiled coil</keyword>
<comment type="caution">
    <text evidence="2">The sequence shown here is derived from an EMBL/GenBank/DDBJ whole genome shotgun (WGS) entry which is preliminary data.</text>
</comment>
<name>A0A5B7JJA0_PORTR</name>